<feature type="compositionally biased region" description="Basic and acidic residues" evidence="1">
    <location>
        <begin position="85"/>
        <end position="99"/>
    </location>
</feature>
<dbReference type="EMBL" id="BOOW01000023">
    <property type="protein sequence ID" value="GII93545.1"/>
    <property type="molecule type" value="Genomic_DNA"/>
</dbReference>
<accession>A0A919RIQ5</accession>
<keyword evidence="3" id="KW-1185">Reference proteome</keyword>
<gene>
    <name evidence="2" type="ORF">Ssi02_37760</name>
</gene>
<organism evidence="2 3">
    <name type="scientific">Sinosporangium siamense</name>
    <dbReference type="NCBI Taxonomy" id="1367973"/>
    <lineage>
        <taxon>Bacteria</taxon>
        <taxon>Bacillati</taxon>
        <taxon>Actinomycetota</taxon>
        <taxon>Actinomycetes</taxon>
        <taxon>Streptosporangiales</taxon>
        <taxon>Streptosporangiaceae</taxon>
        <taxon>Sinosporangium</taxon>
    </lineage>
</organism>
<feature type="compositionally biased region" description="Basic and acidic residues" evidence="1">
    <location>
        <begin position="1"/>
        <end position="12"/>
    </location>
</feature>
<feature type="region of interest" description="Disordered" evidence="1">
    <location>
        <begin position="51"/>
        <end position="110"/>
    </location>
</feature>
<protein>
    <submittedName>
        <fullName evidence="2">Uncharacterized protein</fullName>
    </submittedName>
</protein>
<evidence type="ECO:0000256" key="1">
    <source>
        <dbReference type="SAM" id="MobiDB-lite"/>
    </source>
</evidence>
<reference evidence="2" key="1">
    <citation type="submission" date="2021-01" db="EMBL/GenBank/DDBJ databases">
        <title>Whole genome shotgun sequence of Sinosporangium siamense NBRC 109515.</title>
        <authorList>
            <person name="Komaki H."/>
            <person name="Tamura T."/>
        </authorList>
    </citation>
    <scope>NUCLEOTIDE SEQUENCE</scope>
    <source>
        <strain evidence="2">NBRC 109515</strain>
    </source>
</reference>
<proteinExistence type="predicted"/>
<evidence type="ECO:0000313" key="2">
    <source>
        <dbReference type="EMBL" id="GII93545.1"/>
    </source>
</evidence>
<evidence type="ECO:0000313" key="3">
    <source>
        <dbReference type="Proteomes" id="UP000606172"/>
    </source>
</evidence>
<dbReference type="AlphaFoldDB" id="A0A919RIQ5"/>
<feature type="region of interest" description="Disordered" evidence="1">
    <location>
        <begin position="1"/>
        <end position="21"/>
    </location>
</feature>
<dbReference type="Proteomes" id="UP000606172">
    <property type="component" value="Unassembled WGS sequence"/>
</dbReference>
<sequence length="156" mass="16570">MGHSDEWPREPAGDSIAGLRRPRAAALTAAIPLLKKQDPAEARQTVIAAIPAATRTCPGMASRSLSHPERSRHGQSTPSTPLEGWSRRLPEPQRGDRRQGCRPTTHRAQGRPAVCTCPAGCFPPRCRGVTEGGGQRLRPTLMTAVATIIAGGNSPT</sequence>
<comment type="caution">
    <text evidence="2">The sequence shown here is derived from an EMBL/GenBank/DDBJ whole genome shotgun (WGS) entry which is preliminary data.</text>
</comment>
<name>A0A919RIQ5_9ACTN</name>